<keyword evidence="2" id="KW-1185">Reference proteome</keyword>
<dbReference type="EMBL" id="JAPKMY010000001">
    <property type="protein sequence ID" value="MCX5466789.1"/>
    <property type="molecule type" value="Genomic_DNA"/>
</dbReference>
<name>A0A9X3DQT7_9GAMM</name>
<dbReference type="RefSeq" id="WP_266129231.1">
    <property type="nucleotide sequence ID" value="NZ_JAPKMY010000001.1"/>
</dbReference>
<gene>
    <name evidence="1" type="ORF">OSH00_03425</name>
</gene>
<proteinExistence type="predicted"/>
<sequence length="140" mass="16219">MSTKNIVVTDDEINNLAVMTQTKISSLGILLELHITNFDSYIFEPLNGRSIDQLKVKLNAFHQKILEYRVEPALVDLVTDPNENLKFWRRDKLLKLNKFLDEFLDLLSVKNIGNNAYTLSNVFFNMKLRFVSSNGFYLSN</sequence>
<comment type="caution">
    <text evidence="1">The sequence shown here is derived from an EMBL/GenBank/DDBJ whole genome shotgun (WGS) entry which is preliminary data.</text>
</comment>
<evidence type="ECO:0000313" key="1">
    <source>
        <dbReference type="EMBL" id="MCX5466789.1"/>
    </source>
</evidence>
<evidence type="ECO:0000313" key="2">
    <source>
        <dbReference type="Proteomes" id="UP001146019"/>
    </source>
</evidence>
<organism evidence="1 2">
    <name type="scientific">Acinetobacter nematophilus</name>
    <dbReference type="NCBI Taxonomy" id="2994642"/>
    <lineage>
        <taxon>Bacteria</taxon>
        <taxon>Pseudomonadati</taxon>
        <taxon>Pseudomonadota</taxon>
        <taxon>Gammaproteobacteria</taxon>
        <taxon>Moraxellales</taxon>
        <taxon>Moraxellaceae</taxon>
        <taxon>Acinetobacter</taxon>
    </lineage>
</organism>
<accession>A0A9X3DQT7</accession>
<reference evidence="1" key="1">
    <citation type="submission" date="2022-11" db="EMBL/GenBank/DDBJ databases">
        <title>Biodiversity and phylogenetic relationships of bacteria.</title>
        <authorList>
            <person name="Machado R.A.R."/>
            <person name="Bhat A."/>
            <person name="Loulou A."/>
            <person name="Kallel S."/>
        </authorList>
    </citation>
    <scope>NUCLEOTIDE SEQUENCE</scope>
    <source>
        <strain evidence="1">A-IN1</strain>
    </source>
</reference>
<protein>
    <submittedName>
        <fullName evidence="1">Uncharacterized protein</fullName>
    </submittedName>
</protein>
<dbReference type="Proteomes" id="UP001146019">
    <property type="component" value="Unassembled WGS sequence"/>
</dbReference>
<dbReference type="AlphaFoldDB" id="A0A9X3DQT7"/>